<dbReference type="PATRIC" id="fig|1203554.3.peg.2554"/>
<sequence length="173" mass="18228">MNKPAASGDIAAETALSLARRAREARRLVRRRAALSAAAAVLPIPGLDIAVDLAAFADMLNQINRSFALSPGQIERLHTDERIAMLSALSQVGAVFAGRYVTNAVVLTAVKQLGARWAAGRAAKWVPIAGQGAAAALSFWAVVRLGDAHIAECLRVREQVRALLTAPSSSEIP</sequence>
<dbReference type="EMBL" id="ATCF01000039">
    <property type="protein sequence ID" value="EPD97425.1"/>
    <property type="molecule type" value="Genomic_DNA"/>
</dbReference>
<dbReference type="RefSeq" id="WP_016475379.1">
    <property type="nucleotide sequence ID" value="NZ_KE150482.1"/>
</dbReference>
<dbReference type="GeneID" id="64062148"/>
<accession>S3BDL2</accession>
<protein>
    <recommendedName>
        <fullName evidence="3">DUF697 domain-containing protein</fullName>
    </recommendedName>
</protein>
<reference evidence="1 2" key="1">
    <citation type="submission" date="2013-04" db="EMBL/GenBank/DDBJ databases">
        <title>The Genome Sequence of Sutterella wadsworthensis HGA0223.</title>
        <authorList>
            <consortium name="The Broad Institute Genomics Platform"/>
            <person name="Earl A."/>
            <person name="Ward D."/>
            <person name="Feldgarden M."/>
            <person name="Gevers D."/>
            <person name="Schmidt T.M."/>
            <person name="Dover J."/>
            <person name="Dai D."/>
            <person name="Walker B."/>
            <person name="Young S."/>
            <person name="Zeng Q."/>
            <person name="Gargeya S."/>
            <person name="Fitzgerald M."/>
            <person name="Haas B."/>
            <person name="Abouelleil A."/>
            <person name="Allen A.W."/>
            <person name="Alvarado L."/>
            <person name="Arachchi H.M."/>
            <person name="Berlin A.M."/>
            <person name="Chapman S.B."/>
            <person name="Gainer-Dewar J."/>
            <person name="Goldberg J."/>
            <person name="Griggs A."/>
            <person name="Gujja S."/>
            <person name="Hansen M."/>
            <person name="Howarth C."/>
            <person name="Imamovic A."/>
            <person name="Ireland A."/>
            <person name="Larimer J."/>
            <person name="McCowan C."/>
            <person name="Murphy C."/>
            <person name="Pearson M."/>
            <person name="Poon T.W."/>
            <person name="Priest M."/>
            <person name="Roberts A."/>
            <person name="Saif S."/>
            <person name="Shea T."/>
            <person name="Sisk P."/>
            <person name="Sykes S."/>
            <person name="Wortman J."/>
            <person name="Nusbaum C."/>
            <person name="Birren B."/>
        </authorList>
    </citation>
    <scope>NUCLEOTIDE SEQUENCE [LARGE SCALE GENOMIC DNA]</scope>
    <source>
        <strain evidence="1 2">HGA0223</strain>
    </source>
</reference>
<dbReference type="eggNOG" id="COG3597">
    <property type="taxonomic scope" value="Bacteria"/>
</dbReference>
<name>S3BDL2_9BURK</name>
<comment type="caution">
    <text evidence="1">The sequence shown here is derived from an EMBL/GenBank/DDBJ whole genome shotgun (WGS) entry which is preliminary data.</text>
</comment>
<evidence type="ECO:0000313" key="2">
    <source>
        <dbReference type="Proteomes" id="UP000014400"/>
    </source>
</evidence>
<proteinExistence type="predicted"/>
<keyword evidence="2" id="KW-1185">Reference proteome</keyword>
<organism evidence="1 2">
    <name type="scientific">Sutterella wadsworthensis HGA0223</name>
    <dbReference type="NCBI Taxonomy" id="1203554"/>
    <lineage>
        <taxon>Bacteria</taxon>
        <taxon>Pseudomonadati</taxon>
        <taxon>Pseudomonadota</taxon>
        <taxon>Betaproteobacteria</taxon>
        <taxon>Burkholderiales</taxon>
        <taxon>Sutterellaceae</taxon>
        <taxon>Sutterella</taxon>
    </lineage>
</organism>
<evidence type="ECO:0008006" key="3">
    <source>
        <dbReference type="Google" id="ProtNLM"/>
    </source>
</evidence>
<dbReference type="Proteomes" id="UP000014400">
    <property type="component" value="Unassembled WGS sequence"/>
</dbReference>
<dbReference type="HOGENOM" id="CLU_116223_1_0_4"/>
<evidence type="ECO:0000313" key="1">
    <source>
        <dbReference type="EMBL" id="EPD97425.1"/>
    </source>
</evidence>
<gene>
    <name evidence="1" type="ORF">HMPREF1476_02478</name>
</gene>
<dbReference type="STRING" id="1203554.HMPREF1476_02478"/>
<dbReference type="AlphaFoldDB" id="S3BDL2"/>